<dbReference type="GeneID" id="115875725"/>
<sequence>MTRLYRLFRIFSDGGSTDGECNKPIEVLIHFIPKPNYVEEYQRYGTTIEKEKQRLLHHAKISAIRKAWHREKDTYKSGFTGSFDWSAAEIEELLKNGYVANYEGQYVHDVQEYPELAEDPYNIKFVKKQTESTKKRRRKRDSNQQSCPNSWWLTWSEC</sequence>
<organism evidence="5 6">
    <name type="scientific">Sitophilus oryzae</name>
    <name type="common">Rice weevil</name>
    <name type="synonym">Curculio oryzae</name>
    <dbReference type="NCBI Taxonomy" id="7048"/>
    <lineage>
        <taxon>Eukaryota</taxon>
        <taxon>Metazoa</taxon>
        <taxon>Ecdysozoa</taxon>
        <taxon>Arthropoda</taxon>
        <taxon>Hexapoda</taxon>
        <taxon>Insecta</taxon>
        <taxon>Pterygota</taxon>
        <taxon>Neoptera</taxon>
        <taxon>Endopterygota</taxon>
        <taxon>Coleoptera</taxon>
        <taxon>Polyphaga</taxon>
        <taxon>Cucujiformia</taxon>
        <taxon>Curculionidae</taxon>
        <taxon>Dryophthorinae</taxon>
        <taxon>Sitophilus</taxon>
    </lineage>
</organism>
<reference evidence="6" key="1">
    <citation type="submission" date="2025-08" db="UniProtKB">
        <authorList>
            <consortium name="RefSeq"/>
        </authorList>
    </citation>
    <scope>IDENTIFICATION</scope>
    <source>
        <tissue evidence="6">Gonads</tissue>
    </source>
</reference>
<dbReference type="AlphaFoldDB" id="A0A6J2X8A8"/>
<keyword evidence="5" id="KW-1185">Reference proteome</keyword>
<evidence type="ECO:0000313" key="6">
    <source>
        <dbReference type="RefSeq" id="XP_030747099.1"/>
    </source>
</evidence>
<protein>
    <submittedName>
        <fullName evidence="6">Teneurin-a-like</fullName>
    </submittedName>
</protein>
<gene>
    <name evidence="6" type="primary">LOC115875725</name>
</gene>
<dbReference type="OrthoDB" id="442731at2759"/>
<feature type="domain" description="Tox-GHH" evidence="4">
    <location>
        <begin position="50"/>
        <end position="127"/>
    </location>
</feature>
<evidence type="ECO:0000313" key="5">
    <source>
        <dbReference type="Proteomes" id="UP000504635"/>
    </source>
</evidence>
<evidence type="ECO:0000256" key="2">
    <source>
        <dbReference type="ARBA" id="ARBA00022737"/>
    </source>
</evidence>
<dbReference type="Pfam" id="PF15636">
    <property type="entry name" value="Tox-GHH"/>
    <property type="match status" value="1"/>
</dbReference>
<dbReference type="GO" id="GO:0008045">
    <property type="term" value="P:motor neuron axon guidance"/>
    <property type="evidence" value="ECO:0007669"/>
    <property type="project" value="TreeGrafter"/>
</dbReference>
<keyword evidence="1" id="KW-0245">EGF-like domain</keyword>
<evidence type="ECO:0000256" key="1">
    <source>
        <dbReference type="ARBA" id="ARBA00022536"/>
    </source>
</evidence>
<name>A0A6J2X8A8_SITOR</name>
<accession>A0A6J2X8A8</accession>
<dbReference type="InParanoid" id="A0A6J2X8A8"/>
<dbReference type="InterPro" id="IPR051216">
    <property type="entry name" value="Teneurin"/>
</dbReference>
<dbReference type="InterPro" id="IPR028916">
    <property type="entry name" value="Tox-GHH_dom"/>
</dbReference>
<dbReference type="PANTHER" id="PTHR11219">
    <property type="entry name" value="TENEURIN AND N-ACETYLGLUCOSAMINE-1-PHOSPHODIESTER ALPHA-N-ACETYLGLUCOSAMINIDASE"/>
    <property type="match status" value="1"/>
</dbReference>
<dbReference type="Proteomes" id="UP000504635">
    <property type="component" value="Unplaced"/>
</dbReference>
<evidence type="ECO:0000256" key="3">
    <source>
        <dbReference type="ARBA" id="ARBA00023157"/>
    </source>
</evidence>
<dbReference type="RefSeq" id="XP_030747099.1">
    <property type="nucleotide sequence ID" value="XM_030891239.1"/>
</dbReference>
<dbReference type="KEGG" id="soy:115875725"/>
<keyword evidence="2" id="KW-0677">Repeat</keyword>
<dbReference type="PANTHER" id="PTHR11219:SF69">
    <property type="entry name" value="TENEURIN-A"/>
    <property type="match status" value="1"/>
</dbReference>
<keyword evidence="3" id="KW-1015">Disulfide bond</keyword>
<evidence type="ECO:0000259" key="4">
    <source>
        <dbReference type="Pfam" id="PF15636"/>
    </source>
</evidence>
<proteinExistence type="predicted"/>